<protein>
    <submittedName>
        <fullName evidence="3">Transposase</fullName>
    </submittedName>
</protein>
<reference evidence="4" key="1">
    <citation type="journal article" date="2019" name="Int. J. Syst. Evol. Microbiol.">
        <title>The Global Catalogue of Microorganisms (GCM) 10K type strain sequencing project: providing services to taxonomists for standard genome sequencing and annotation.</title>
        <authorList>
            <consortium name="The Broad Institute Genomics Platform"/>
            <consortium name="The Broad Institute Genome Sequencing Center for Infectious Disease"/>
            <person name="Wu L."/>
            <person name="Ma J."/>
        </authorList>
    </citation>
    <scope>NUCLEOTIDE SEQUENCE [LARGE SCALE GENOMIC DNA]</scope>
    <source>
        <strain evidence="4">CGMCC 1.13666</strain>
    </source>
</reference>
<dbReference type="PANTHER" id="PTHR10948">
    <property type="entry name" value="TRANSPOSASE"/>
    <property type="match status" value="1"/>
</dbReference>
<dbReference type="InterPro" id="IPR051917">
    <property type="entry name" value="Transposase-Integrase"/>
</dbReference>
<dbReference type="EMBL" id="JBHSZP010000002">
    <property type="protein sequence ID" value="MFC7088207.1"/>
    <property type="molecule type" value="Genomic_DNA"/>
</dbReference>
<evidence type="ECO:0000256" key="1">
    <source>
        <dbReference type="SAM" id="MobiDB-lite"/>
    </source>
</evidence>
<proteinExistence type="predicted"/>
<sequence length="92" mass="10691">MSQRQIAAELDIHNSTVSRELRRNAAPDGYDPEQAQALSDDRRRTAWKRTKRLPCMITTVVDRLREEWSPEQINCFMAPLAGMGMSHQWIYS</sequence>
<comment type="caution">
    <text evidence="3">The sequence shown here is derived from an EMBL/GenBank/DDBJ whole genome shotgun (WGS) entry which is preliminary data.</text>
</comment>
<evidence type="ECO:0000313" key="3">
    <source>
        <dbReference type="EMBL" id="MFC7088207.1"/>
    </source>
</evidence>
<feature type="domain" description="Transposase IS30-like HTH" evidence="2">
    <location>
        <begin position="1"/>
        <end position="24"/>
    </location>
</feature>
<dbReference type="InterPro" id="IPR025246">
    <property type="entry name" value="IS30-like_HTH"/>
</dbReference>
<organism evidence="3 4">
    <name type="scientific">Halomonas salifodinae</name>
    <dbReference type="NCBI Taxonomy" id="438745"/>
    <lineage>
        <taxon>Bacteria</taxon>
        <taxon>Pseudomonadati</taxon>
        <taxon>Pseudomonadota</taxon>
        <taxon>Gammaproteobacteria</taxon>
        <taxon>Oceanospirillales</taxon>
        <taxon>Halomonadaceae</taxon>
        <taxon>Halomonas</taxon>
    </lineage>
</organism>
<gene>
    <name evidence="3" type="ORF">ACFQH5_01425</name>
</gene>
<feature type="region of interest" description="Disordered" evidence="1">
    <location>
        <begin position="22"/>
        <end position="42"/>
    </location>
</feature>
<dbReference type="RefSeq" id="WP_346061489.1">
    <property type="nucleotide sequence ID" value="NZ_JBHSZP010000002.1"/>
</dbReference>
<evidence type="ECO:0000259" key="2">
    <source>
        <dbReference type="Pfam" id="PF13936"/>
    </source>
</evidence>
<dbReference type="PANTHER" id="PTHR10948:SF23">
    <property type="entry name" value="TRANSPOSASE INSI FOR INSERTION SEQUENCE ELEMENT IS30A-RELATED"/>
    <property type="match status" value="1"/>
</dbReference>
<keyword evidence="4" id="KW-1185">Reference proteome</keyword>
<dbReference type="Pfam" id="PF13936">
    <property type="entry name" value="HTH_38"/>
    <property type="match status" value="1"/>
</dbReference>
<dbReference type="Proteomes" id="UP001596411">
    <property type="component" value="Unassembled WGS sequence"/>
</dbReference>
<accession>A0ABW2EQS0</accession>
<evidence type="ECO:0000313" key="4">
    <source>
        <dbReference type="Proteomes" id="UP001596411"/>
    </source>
</evidence>
<name>A0ABW2EQS0_9GAMM</name>